<protein>
    <submittedName>
        <fullName evidence="2">Uncharacterized protein</fullName>
    </submittedName>
</protein>
<sequence>MLVVQGTACARRSFRVEPAAQMSTTFPLESTKRNAARWKGACGGVATQWRTIIRGEGSGKPVHAVRVMGELTCEERSPHACVRRAAEETALNTEQLARRYTAWGVETVFERVDDSQRACTAWRIASPGAMGRYTVVEEEGTEGKGNGSITVKGEGRWNAHNDTKIRDRLREGRGDCCASGQTSIELFRECSDKRCNGSVTVARHYVGDPPTRSRPSLLRNAYGKMELRTCGWRCGRGQYGRWEGESVGGRLASRCPVLSCWEEYGSRAVLIESFYEKQRRNKGIWKSS</sequence>
<name>A0A915PBT7_9BILA</name>
<dbReference type="Proteomes" id="UP000887581">
    <property type="component" value="Unplaced"/>
</dbReference>
<organism evidence="1 2">
    <name type="scientific">Setaria digitata</name>
    <dbReference type="NCBI Taxonomy" id="48799"/>
    <lineage>
        <taxon>Eukaryota</taxon>
        <taxon>Metazoa</taxon>
        <taxon>Ecdysozoa</taxon>
        <taxon>Nematoda</taxon>
        <taxon>Chromadorea</taxon>
        <taxon>Rhabditida</taxon>
        <taxon>Spirurina</taxon>
        <taxon>Spiruromorpha</taxon>
        <taxon>Filarioidea</taxon>
        <taxon>Setariidae</taxon>
        <taxon>Setaria</taxon>
    </lineage>
</organism>
<proteinExistence type="predicted"/>
<evidence type="ECO:0000313" key="2">
    <source>
        <dbReference type="WBParaSite" id="sdigi.contig1.g15.t1"/>
    </source>
</evidence>
<accession>A0A915PBT7</accession>
<reference evidence="2" key="1">
    <citation type="submission" date="2022-11" db="UniProtKB">
        <authorList>
            <consortium name="WormBaseParasite"/>
        </authorList>
    </citation>
    <scope>IDENTIFICATION</scope>
</reference>
<evidence type="ECO:0000313" key="1">
    <source>
        <dbReference type="Proteomes" id="UP000887581"/>
    </source>
</evidence>
<dbReference type="AlphaFoldDB" id="A0A915PBT7"/>
<dbReference type="WBParaSite" id="sdigi.contig1.g15.t1">
    <property type="protein sequence ID" value="sdigi.contig1.g15.t1"/>
    <property type="gene ID" value="sdigi.contig1.g15"/>
</dbReference>
<keyword evidence="1" id="KW-1185">Reference proteome</keyword>